<feature type="region of interest" description="Disordered" evidence="6">
    <location>
        <begin position="1"/>
        <end position="22"/>
    </location>
</feature>
<feature type="region of interest" description="Disordered" evidence="6">
    <location>
        <begin position="58"/>
        <end position="147"/>
    </location>
</feature>
<dbReference type="CDD" id="cd00067">
    <property type="entry name" value="GAL4"/>
    <property type="match status" value="1"/>
</dbReference>
<dbReference type="GO" id="GO:0000981">
    <property type="term" value="F:DNA-binding transcription factor activity, RNA polymerase II-specific"/>
    <property type="evidence" value="ECO:0007669"/>
    <property type="project" value="InterPro"/>
</dbReference>
<proteinExistence type="predicted"/>
<dbReference type="InterPro" id="IPR001138">
    <property type="entry name" value="Zn2Cys6_DnaBD"/>
</dbReference>
<dbReference type="Proteomes" id="UP001316803">
    <property type="component" value="Unassembled WGS sequence"/>
</dbReference>
<dbReference type="PRINTS" id="PR00755">
    <property type="entry name" value="AFLATOXINBRP"/>
</dbReference>
<evidence type="ECO:0000256" key="6">
    <source>
        <dbReference type="SAM" id="MobiDB-lite"/>
    </source>
</evidence>
<feature type="compositionally biased region" description="Polar residues" evidence="6">
    <location>
        <begin position="96"/>
        <end position="106"/>
    </location>
</feature>
<dbReference type="PROSITE" id="PS50048">
    <property type="entry name" value="ZN2_CY6_FUNGAL_2"/>
    <property type="match status" value="1"/>
</dbReference>
<sequence>MPRPKKPGDDGKEVKKRSRNGCWPCKSRKVKCGEEKPACSNCQRQGETCDYSIRLNWDGRSKKKENGNGIGGFQTVSFNTQPVPIPAQPRPAQLSPPLNGNGNGSHQYLAPAPAFASSTANSAADVKSRNSSSGSSEQSLPPISEITNPITQLPIPYPSAPSVAPLLQNPSWDESLHNGPGLAPQRNGLRQSISYPSPSDSSFGSPSYTTTTFAFPGSSYHMPPPQPTSNPTLSNEAMQSPYNSAKRMRMSPRADSFGRQQPLGRSLTNGYGSVEDLQRQYFGAATPTYFGPHFQNPFTPATSSTSHPNDMDDRRISVSSLLSEDPDADQSSRKTSTSYPTTWEPPPTIYEQLPPEPLRRGSLHQRMISYSETETYGHDRGLPDWDLGRNNDTMAINGGNTPSDHSDFESWLNDTDLGIPEFGFSLPSKDQAFNPGGYYASPVPIKIPKKLEPLPKTLTDNPMNLLYFHHFLNHTARILVPHDCPENPFKTILPKMAVENHNLLNLMLAYSACHRARLLGHKEPVNRIAHWVRDVFPSLRESLDVTQNMEISNANLATAIMLASLEIISPSSFGIAIPWQAHLGLARGIIRARGGPHSVSRKDPVMYFLTRWLAYLDVLGSLSNRVADEPLYEANYWASSYDSNSTSAKELSLTDDDGDDDDDYTIDCLLGFTTRCVYILAQIASLARAVAPYRINNTTGTINEDWKPPPDIEKKANKLKLDLAKALNHESRQCHHHSPVLSRATLTYAPPPSQTDLSAKEAEESIATNAAFHWTGKVHLLRRVYNTPRSSPEVQEAVSKIMQQLHILRDLGSAEACSLFPIFTAGVETIDPLQRAEVLAKLKGAEDLGMCQVTRARKILEECKNTGAEWEMLVQGDFFG</sequence>
<feature type="region of interest" description="Disordered" evidence="6">
    <location>
        <begin position="293"/>
        <end position="356"/>
    </location>
</feature>
<dbReference type="SUPFAM" id="SSF57701">
    <property type="entry name" value="Zn2/Cys6 DNA-binding domain"/>
    <property type="match status" value="1"/>
</dbReference>
<dbReference type="EMBL" id="JAKLMC020000014">
    <property type="protein sequence ID" value="KAK5952651.1"/>
    <property type="molecule type" value="Genomic_DNA"/>
</dbReference>
<keyword evidence="4" id="KW-0804">Transcription</keyword>
<gene>
    <name evidence="8" type="ORF">OHC33_006243</name>
</gene>
<dbReference type="GO" id="GO:0045944">
    <property type="term" value="P:positive regulation of transcription by RNA polymerase II"/>
    <property type="evidence" value="ECO:0007669"/>
    <property type="project" value="TreeGrafter"/>
</dbReference>
<feature type="compositionally biased region" description="Low complexity" evidence="6">
    <location>
        <begin position="129"/>
        <end position="144"/>
    </location>
</feature>
<evidence type="ECO:0000256" key="3">
    <source>
        <dbReference type="ARBA" id="ARBA00023125"/>
    </source>
</evidence>
<evidence type="ECO:0000313" key="8">
    <source>
        <dbReference type="EMBL" id="KAK5952651.1"/>
    </source>
</evidence>
<evidence type="ECO:0000256" key="5">
    <source>
        <dbReference type="ARBA" id="ARBA00023242"/>
    </source>
</evidence>
<evidence type="ECO:0000256" key="2">
    <source>
        <dbReference type="ARBA" id="ARBA00023015"/>
    </source>
</evidence>
<organism evidence="8 9">
    <name type="scientific">Knufia fluminis</name>
    <dbReference type="NCBI Taxonomy" id="191047"/>
    <lineage>
        <taxon>Eukaryota</taxon>
        <taxon>Fungi</taxon>
        <taxon>Dikarya</taxon>
        <taxon>Ascomycota</taxon>
        <taxon>Pezizomycotina</taxon>
        <taxon>Eurotiomycetes</taxon>
        <taxon>Chaetothyriomycetidae</taxon>
        <taxon>Chaetothyriales</taxon>
        <taxon>Trichomeriaceae</taxon>
        <taxon>Knufia</taxon>
    </lineage>
</organism>
<dbReference type="InterPro" id="IPR021858">
    <property type="entry name" value="Fun_TF"/>
</dbReference>
<name>A0AAN8ESJ8_9EURO</name>
<accession>A0AAN8ESJ8</accession>
<dbReference type="Pfam" id="PF00172">
    <property type="entry name" value="Zn_clus"/>
    <property type="match status" value="1"/>
</dbReference>
<keyword evidence="2" id="KW-0805">Transcription regulation</keyword>
<dbReference type="PROSITE" id="PS00463">
    <property type="entry name" value="ZN2_CY6_FUNGAL_1"/>
    <property type="match status" value="1"/>
</dbReference>
<feature type="compositionally biased region" description="Polar residues" evidence="6">
    <location>
        <begin position="229"/>
        <end position="243"/>
    </location>
</feature>
<dbReference type="GO" id="GO:0000976">
    <property type="term" value="F:transcription cis-regulatory region binding"/>
    <property type="evidence" value="ECO:0007669"/>
    <property type="project" value="TreeGrafter"/>
</dbReference>
<comment type="subcellular location">
    <subcellularLocation>
        <location evidence="1">Nucleus</location>
    </subcellularLocation>
</comment>
<feature type="compositionally biased region" description="Polar residues" evidence="6">
    <location>
        <begin position="296"/>
        <end position="308"/>
    </location>
</feature>
<dbReference type="InterPro" id="IPR036864">
    <property type="entry name" value="Zn2-C6_fun-type_DNA-bd_sf"/>
</dbReference>
<feature type="domain" description="Zn(2)-C6 fungal-type" evidence="7">
    <location>
        <begin position="21"/>
        <end position="51"/>
    </location>
</feature>
<comment type="caution">
    <text evidence="8">The sequence shown here is derived from an EMBL/GenBank/DDBJ whole genome shotgun (WGS) entry which is preliminary data.</text>
</comment>
<feature type="compositionally biased region" description="Basic and acidic residues" evidence="6">
    <location>
        <begin position="1"/>
        <end position="13"/>
    </location>
</feature>
<feature type="compositionally biased region" description="Low complexity" evidence="6">
    <location>
        <begin position="192"/>
        <end position="207"/>
    </location>
</feature>
<evidence type="ECO:0000256" key="4">
    <source>
        <dbReference type="ARBA" id="ARBA00023163"/>
    </source>
</evidence>
<dbReference type="SMART" id="SM00066">
    <property type="entry name" value="GAL4"/>
    <property type="match status" value="1"/>
</dbReference>
<keyword evidence="3" id="KW-0238">DNA-binding</keyword>
<evidence type="ECO:0000259" key="7">
    <source>
        <dbReference type="PROSITE" id="PS50048"/>
    </source>
</evidence>
<dbReference type="PANTHER" id="PTHR37534">
    <property type="entry name" value="TRANSCRIPTIONAL ACTIVATOR PROTEIN UGA3"/>
    <property type="match status" value="1"/>
</dbReference>
<dbReference type="Gene3D" id="4.10.240.10">
    <property type="entry name" value="Zn(2)-C6 fungal-type DNA-binding domain"/>
    <property type="match status" value="1"/>
</dbReference>
<reference evidence="8 9" key="1">
    <citation type="submission" date="2022-12" db="EMBL/GenBank/DDBJ databases">
        <title>Genomic features and morphological characterization of a novel Knufia sp. strain isolated from spacecraft assembly facility.</title>
        <authorList>
            <person name="Teixeira M."/>
            <person name="Chander A.M."/>
            <person name="Stajich J.E."/>
            <person name="Venkateswaran K."/>
        </authorList>
    </citation>
    <scope>NUCLEOTIDE SEQUENCE [LARGE SCALE GENOMIC DNA]</scope>
    <source>
        <strain evidence="8 9">FJI-L2-BK-P2</strain>
    </source>
</reference>
<dbReference type="GO" id="GO:0008270">
    <property type="term" value="F:zinc ion binding"/>
    <property type="evidence" value="ECO:0007669"/>
    <property type="project" value="InterPro"/>
</dbReference>
<evidence type="ECO:0000313" key="9">
    <source>
        <dbReference type="Proteomes" id="UP001316803"/>
    </source>
</evidence>
<dbReference type="Pfam" id="PF11951">
    <property type="entry name" value="Fungal_trans_2"/>
    <property type="match status" value="1"/>
</dbReference>
<feature type="region of interest" description="Disordered" evidence="6">
    <location>
        <begin position="166"/>
        <end position="265"/>
    </location>
</feature>
<keyword evidence="5" id="KW-0539">Nucleus</keyword>
<dbReference type="PANTHER" id="PTHR37534:SF43">
    <property type="entry name" value="FINGER DOMAIN PROTEIN, PUTATIVE (AFU_ORTHOLOGUE AFUA_1G01850)-RELATED"/>
    <property type="match status" value="1"/>
</dbReference>
<dbReference type="AlphaFoldDB" id="A0AAN8ESJ8"/>
<keyword evidence="9" id="KW-1185">Reference proteome</keyword>
<evidence type="ECO:0000256" key="1">
    <source>
        <dbReference type="ARBA" id="ARBA00004123"/>
    </source>
</evidence>
<dbReference type="GO" id="GO:0005634">
    <property type="term" value="C:nucleus"/>
    <property type="evidence" value="ECO:0007669"/>
    <property type="project" value="UniProtKB-SubCell"/>
</dbReference>
<protein>
    <recommendedName>
        <fullName evidence="7">Zn(2)-C6 fungal-type domain-containing protein</fullName>
    </recommendedName>
</protein>